<evidence type="ECO:0000256" key="2">
    <source>
        <dbReference type="ARBA" id="ARBA00022603"/>
    </source>
</evidence>
<proteinExistence type="inferred from homology"/>
<gene>
    <name evidence="10" type="ORF">GV829_07295</name>
</gene>
<keyword evidence="6" id="KW-0238">DNA-binding</keyword>
<keyword evidence="10" id="KW-0540">Nuclease</keyword>
<dbReference type="Proteomes" id="UP000503018">
    <property type="component" value="Chromosome"/>
</dbReference>
<dbReference type="RefSeq" id="WP_169945368.1">
    <property type="nucleotide sequence ID" value="NZ_CP053015.1"/>
</dbReference>
<dbReference type="GO" id="GO:0009007">
    <property type="term" value="F:site-specific DNA-methyltransferase (adenine-specific) activity"/>
    <property type="evidence" value="ECO:0007669"/>
    <property type="project" value="UniProtKB-EC"/>
</dbReference>
<dbReference type="PROSITE" id="PS00093">
    <property type="entry name" value="N4_MTASE"/>
    <property type="match status" value="1"/>
</dbReference>
<dbReference type="GO" id="GO:0009307">
    <property type="term" value="P:DNA restriction-modification system"/>
    <property type="evidence" value="ECO:0007669"/>
    <property type="project" value="UniProtKB-KW"/>
</dbReference>
<keyword evidence="5" id="KW-0680">Restriction system</keyword>
<dbReference type="GO" id="GO:0008170">
    <property type="term" value="F:N-methyltransferase activity"/>
    <property type="evidence" value="ECO:0007669"/>
    <property type="project" value="InterPro"/>
</dbReference>
<evidence type="ECO:0000256" key="6">
    <source>
        <dbReference type="ARBA" id="ARBA00023125"/>
    </source>
</evidence>
<feature type="domain" description="DNA methylase N-4/N-6" evidence="9">
    <location>
        <begin position="58"/>
        <end position="110"/>
    </location>
</feature>
<comment type="catalytic activity">
    <reaction evidence="7">
        <text>a 2'-deoxyadenosine in DNA + S-adenosyl-L-methionine = an N(6)-methyl-2'-deoxyadenosine in DNA + S-adenosyl-L-homocysteine + H(+)</text>
        <dbReference type="Rhea" id="RHEA:15197"/>
        <dbReference type="Rhea" id="RHEA-COMP:12418"/>
        <dbReference type="Rhea" id="RHEA-COMP:12419"/>
        <dbReference type="ChEBI" id="CHEBI:15378"/>
        <dbReference type="ChEBI" id="CHEBI:57856"/>
        <dbReference type="ChEBI" id="CHEBI:59789"/>
        <dbReference type="ChEBI" id="CHEBI:90615"/>
        <dbReference type="ChEBI" id="CHEBI:90616"/>
        <dbReference type="EC" id="2.1.1.72"/>
    </reaction>
</comment>
<dbReference type="CDD" id="cd02440">
    <property type="entry name" value="AdoMet_MTases"/>
    <property type="match status" value="1"/>
</dbReference>
<keyword evidence="3" id="KW-0808">Transferase</keyword>
<keyword evidence="10" id="KW-0378">Hydrolase</keyword>
<dbReference type="AlphaFoldDB" id="A0A6M4AV42"/>
<dbReference type="SUPFAM" id="SSF53335">
    <property type="entry name" value="S-adenosyl-L-methionine-dependent methyltransferases"/>
    <property type="match status" value="2"/>
</dbReference>
<organism evidence="10 11">
    <name type="scientific">Sphingomonas lacunae</name>
    <dbReference type="NCBI Taxonomy" id="2698828"/>
    <lineage>
        <taxon>Bacteria</taxon>
        <taxon>Pseudomonadati</taxon>
        <taxon>Pseudomonadota</taxon>
        <taxon>Alphaproteobacteria</taxon>
        <taxon>Sphingomonadales</taxon>
        <taxon>Sphingomonadaceae</taxon>
        <taxon>Sphingomonas</taxon>
    </lineage>
</organism>
<evidence type="ECO:0000256" key="7">
    <source>
        <dbReference type="ARBA" id="ARBA00047942"/>
    </source>
</evidence>
<evidence type="ECO:0000256" key="3">
    <source>
        <dbReference type="ARBA" id="ARBA00022679"/>
    </source>
</evidence>
<protein>
    <submittedName>
        <fullName evidence="10">Restriction endonuclease</fullName>
    </submittedName>
</protein>
<reference evidence="10 11" key="1">
    <citation type="submission" date="2020-01" db="EMBL/GenBank/DDBJ databases">
        <title>Sphingomonas sp. strain CSW-10.</title>
        <authorList>
            <person name="Chen W.-M."/>
        </authorList>
    </citation>
    <scope>NUCLEOTIDE SEQUENCE [LARGE SCALE GENOMIC DNA]</scope>
    <source>
        <strain evidence="10 11">CSW-10</strain>
    </source>
</reference>
<keyword evidence="4" id="KW-0949">S-adenosyl-L-methionine</keyword>
<comment type="similarity">
    <text evidence="1">Belongs to the N(4)/N(6)-methyltransferase family. N(4) subfamily.</text>
</comment>
<dbReference type="GO" id="GO:0004519">
    <property type="term" value="F:endonuclease activity"/>
    <property type="evidence" value="ECO:0007669"/>
    <property type="project" value="UniProtKB-KW"/>
</dbReference>
<keyword evidence="11" id="KW-1185">Reference proteome</keyword>
<keyword evidence="10" id="KW-0255">Endonuclease</keyword>
<evidence type="ECO:0000313" key="11">
    <source>
        <dbReference type="Proteomes" id="UP000503018"/>
    </source>
</evidence>
<evidence type="ECO:0000313" key="10">
    <source>
        <dbReference type="EMBL" id="QJQ32280.1"/>
    </source>
</evidence>
<accession>A0A6M4AV42</accession>
<comment type="catalytic activity">
    <reaction evidence="8">
        <text>a 2'-deoxycytidine in DNA + S-adenosyl-L-methionine = an N(4)-methyl-2'-deoxycytidine in DNA + S-adenosyl-L-homocysteine + H(+)</text>
        <dbReference type="Rhea" id="RHEA:16857"/>
        <dbReference type="Rhea" id="RHEA-COMP:11369"/>
        <dbReference type="Rhea" id="RHEA-COMP:13674"/>
        <dbReference type="ChEBI" id="CHEBI:15378"/>
        <dbReference type="ChEBI" id="CHEBI:57856"/>
        <dbReference type="ChEBI" id="CHEBI:59789"/>
        <dbReference type="ChEBI" id="CHEBI:85452"/>
        <dbReference type="ChEBI" id="CHEBI:137933"/>
        <dbReference type="EC" id="2.1.1.113"/>
    </reaction>
</comment>
<dbReference type="EMBL" id="CP053015">
    <property type="protein sequence ID" value="QJQ32280.1"/>
    <property type="molecule type" value="Genomic_DNA"/>
</dbReference>
<dbReference type="InterPro" id="IPR029063">
    <property type="entry name" value="SAM-dependent_MTases_sf"/>
</dbReference>
<evidence type="ECO:0000256" key="5">
    <source>
        <dbReference type="ARBA" id="ARBA00022747"/>
    </source>
</evidence>
<evidence type="ECO:0000259" key="9">
    <source>
        <dbReference type="Pfam" id="PF01555"/>
    </source>
</evidence>
<dbReference type="InterPro" id="IPR017985">
    <property type="entry name" value="MeTrfase_CN4_CS"/>
</dbReference>
<evidence type="ECO:0000256" key="4">
    <source>
        <dbReference type="ARBA" id="ARBA00022691"/>
    </source>
</evidence>
<evidence type="ECO:0000256" key="8">
    <source>
        <dbReference type="ARBA" id="ARBA00049120"/>
    </source>
</evidence>
<dbReference type="Pfam" id="PF01555">
    <property type="entry name" value="N6_N4_Mtase"/>
    <property type="match status" value="1"/>
</dbReference>
<keyword evidence="2" id="KW-0489">Methyltransferase</keyword>
<dbReference type="InterPro" id="IPR002941">
    <property type="entry name" value="DNA_methylase_N4/N6"/>
</dbReference>
<dbReference type="REBASE" id="401745">
    <property type="entry name" value="M.SspCSW10ORF7295P"/>
</dbReference>
<dbReference type="GO" id="GO:0015667">
    <property type="term" value="F:site-specific DNA-methyltransferase (cytosine-N4-specific) activity"/>
    <property type="evidence" value="ECO:0007669"/>
    <property type="project" value="UniProtKB-EC"/>
</dbReference>
<dbReference type="GO" id="GO:0032259">
    <property type="term" value="P:methylation"/>
    <property type="evidence" value="ECO:0007669"/>
    <property type="project" value="UniProtKB-KW"/>
</dbReference>
<dbReference type="KEGG" id="slan:GV829_07295"/>
<dbReference type="Gene3D" id="3.40.50.150">
    <property type="entry name" value="Vaccinia Virus protein VP39"/>
    <property type="match status" value="2"/>
</dbReference>
<dbReference type="GO" id="GO:0003677">
    <property type="term" value="F:DNA binding"/>
    <property type="evidence" value="ECO:0007669"/>
    <property type="project" value="UniProtKB-KW"/>
</dbReference>
<sequence>MSGDHLGKSQNAHLLAEARDAASSLEADFSTRLQVNRDLKRSLVSFQANKAEPIYRWFKYREGFSKSLIEYIIDHSGLENPARVLDPFAGTGATCFVATQYGFDAIGIELLPVGSHFIRLRNEIDKIPSAKIIEWLDDISEGKPWDQHNDATPFEHLNITAGAFSNDTEIELSKYRTWCAAHNHPKSLFLDFIAYSLLEDISYTRKDGQYLRWDHRSPRVKLRGNFDKGKIYEFAEAIHKKASSIRMDLTDESMDLFDLQRGDNFRGNFHLFEGSNFEVMEKIDKESIDLVITSPPYCNRYDYTRTYALELAYLGCDEAKVRQLRQQLLSCTVENRPKDLKGVVNSEALDRATKAFNSNSSLQKALAFLEAEAAVGNLNNNGIVKMVRGYFFEMAVHISQLAQVMKPSGLVYMVNDNVRYNGLDIPVDCILSDFAEKMGFICKKIWVLPMGKGNSSQQMKAHGRSELRKCVYIWERQDS</sequence>
<evidence type="ECO:0000256" key="1">
    <source>
        <dbReference type="ARBA" id="ARBA00010203"/>
    </source>
</evidence>
<name>A0A6M4AV42_9SPHN</name>